<gene>
    <name evidence="1" type="ORF">L6164_027667</name>
</gene>
<name>A0ACB9LV98_BAUVA</name>
<dbReference type="EMBL" id="CM039436">
    <property type="protein sequence ID" value="KAI4314794.1"/>
    <property type="molecule type" value="Genomic_DNA"/>
</dbReference>
<protein>
    <submittedName>
        <fullName evidence="1">Uncharacterized protein</fullName>
    </submittedName>
</protein>
<accession>A0ACB9LV98</accession>
<proteinExistence type="predicted"/>
<evidence type="ECO:0000313" key="2">
    <source>
        <dbReference type="Proteomes" id="UP000828941"/>
    </source>
</evidence>
<dbReference type="Proteomes" id="UP000828941">
    <property type="component" value="Chromosome 11"/>
</dbReference>
<reference evidence="1 2" key="1">
    <citation type="journal article" date="2022" name="DNA Res.">
        <title>Chromosomal-level genome assembly of the orchid tree Bauhinia variegata (Leguminosae; Cercidoideae) supports the allotetraploid origin hypothesis of Bauhinia.</title>
        <authorList>
            <person name="Zhong Y."/>
            <person name="Chen Y."/>
            <person name="Zheng D."/>
            <person name="Pang J."/>
            <person name="Liu Y."/>
            <person name="Luo S."/>
            <person name="Meng S."/>
            <person name="Qian L."/>
            <person name="Wei D."/>
            <person name="Dai S."/>
            <person name="Zhou R."/>
        </authorList>
    </citation>
    <scope>NUCLEOTIDE SEQUENCE [LARGE SCALE GENOMIC DNA]</scope>
    <source>
        <strain evidence="1">BV-YZ2020</strain>
    </source>
</reference>
<sequence>MSYSIYLQFLCETLPFGGVGQSGFGRYHGKYSFDTFSHEKAILHRKLFLEIEPRYPPWNQLKMQFLRLAYRLNYFGILLFLMGFRRRN</sequence>
<keyword evidence="2" id="KW-1185">Reference proteome</keyword>
<comment type="caution">
    <text evidence="1">The sequence shown here is derived from an EMBL/GenBank/DDBJ whole genome shotgun (WGS) entry which is preliminary data.</text>
</comment>
<evidence type="ECO:0000313" key="1">
    <source>
        <dbReference type="EMBL" id="KAI4314794.1"/>
    </source>
</evidence>
<organism evidence="1 2">
    <name type="scientific">Bauhinia variegata</name>
    <name type="common">Purple orchid tree</name>
    <name type="synonym">Phanera variegata</name>
    <dbReference type="NCBI Taxonomy" id="167791"/>
    <lineage>
        <taxon>Eukaryota</taxon>
        <taxon>Viridiplantae</taxon>
        <taxon>Streptophyta</taxon>
        <taxon>Embryophyta</taxon>
        <taxon>Tracheophyta</taxon>
        <taxon>Spermatophyta</taxon>
        <taxon>Magnoliopsida</taxon>
        <taxon>eudicotyledons</taxon>
        <taxon>Gunneridae</taxon>
        <taxon>Pentapetalae</taxon>
        <taxon>rosids</taxon>
        <taxon>fabids</taxon>
        <taxon>Fabales</taxon>
        <taxon>Fabaceae</taxon>
        <taxon>Cercidoideae</taxon>
        <taxon>Cercideae</taxon>
        <taxon>Bauhiniinae</taxon>
        <taxon>Bauhinia</taxon>
    </lineage>
</organism>